<gene>
    <name evidence="1" type="ORF">SAMN02745165_01657</name>
</gene>
<dbReference type="Proteomes" id="UP000184171">
    <property type="component" value="Unassembled WGS sequence"/>
</dbReference>
<dbReference type="AlphaFoldDB" id="A0A1M6H208"/>
<organism evidence="1 2">
    <name type="scientific">Malonomonas rubra DSM 5091</name>
    <dbReference type="NCBI Taxonomy" id="1122189"/>
    <lineage>
        <taxon>Bacteria</taxon>
        <taxon>Pseudomonadati</taxon>
        <taxon>Thermodesulfobacteriota</taxon>
        <taxon>Desulfuromonadia</taxon>
        <taxon>Desulfuromonadales</taxon>
        <taxon>Geopsychrobacteraceae</taxon>
        <taxon>Malonomonas</taxon>
    </lineage>
</organism>
<accession>A0A1M6H208</accession>
<protein>
    <submittedName>
        <fullName evidence="1">Uncharacterized protein</fullName>
    </submittedName>
</protein>
<keyword evidence="2" id="KW-1185">Reference proteome</keyword>
<dbReference type="EMBL" id="FQZT01000005">
    <property type="protein sequence ID" value="SHJ16248.1"/>
    <property type="molecule type" value="Genomic_DNA"/>
</dbReference>
<proteinExistence type="predicted"/>
<sequence>MSDKKEKKKFLIPEWISIAKKEELIKSMTLSMGFAPDFIVADWTLRKFRFPGDGFQTPHGVYKNYSLHRKYLSIPSLLKTRLFNLTSQSVILINLIDIWRVKFNHNCKIIIDYLYIKNAASKVIQGVYFLCS</sequence>
<evidence type="ECO:0000313" key="1">
    <source>
        <dbReference type="EMBL" id="SHJ16248.1"/>
    </source>
</evidence>
<evidence type="ECO:0000313" key="2">
    <source>
        <dbReference type="Proteomes" id="UP000184171"/>
    </source>
</evidence>
<reference evidence="1 2" key="1">
    <citation type="submission" date="2016-11" db="EMBL/GenBank/DDBJ databases">
        <authorList>
            <person name="Jaros S."/>
            <person name="Januszkiewicz K."/>
            <person name="Wedrychowicz H."/>
        </authorList>
    </citation>
    <scope>NUCLEOTIDE SEQUENCE [LARGE SCALE GENOMIC DNA]</scope>
    <source>
        <strain evidence="1 2">DSM 5091</strain>
    </source>
</reference>
<name>A0A1M6H208_MALRU</name>